<dbReference type="Gene3D" id="3.30.420.10">
    <property type="entry name" value="Ribonuclease H-like superfamily/Ribonuclease H"/>
    <property type="match status" value="1"/>
</dbReference>
<dbReference type="PROSITE" id="PS50879">
    <property type="entry name" value="RNASE_H_1"/>
    <property type="match status" value="1"/>
</dbReference>
<reference evidence="2" key="1">
    <citation type="submission" date="2021-04" db="EMBL/GenBank/DDBJ databases">
        <authorList>
            <person name="Chebbi M.A.C M."/>
        </authorList>
    </citation>
    <scope>NUCLEOTIDE SEQUENCE</scope>
</reference>
<dbReference type="CDD" id="cd09276">
    <property type="entry name" value="Rnase_HI_RT_non_LTR"/>
    <property type="match status" value="1"/>
</dbReference>
<dbReference type="InterPro" id="IPR036397">
    <property type="entry name" value="RNaseH_sf"/>
</dbReference>
<dbReference type="InterPro" id="IPR002156">
    <property type="entry name" value="RNaseH_domain"/>
</dbReference>
<accession>A0A8J2HL53</accession>
<protein>
    <recommendedName>
        <fullName evidence="1">RNase H type-1 domain-containing protein</fullName>
    </recommendedName>
</protein>
<dbReference type="AlphaFoldDB" id="A0A8J2HL53"/>
<sequence length="353" mass="40295">MYQIPRRPQPHTGTKNTEIRSLVKNYTSNSELQNISLSHPKLPPFPPWTSTSDFIDLSIYDLFFGKANTPETVYRSLYQEKINHLNQFTKILTDGSIFNGSRGCAIIVNDDIYRFKLPNSFSIFSCKAFAILGSLNITAQLDLDNVAIFSDLKSVIEALKNFNSPDSIIQQCQSKIINLNLSKKVKVIWIPSHEGITGNELADREAKEATTSGIDLTHQLPTTTADFKKTTKKHIYDKWNTRWSNGLSHLHKSRKNIYEPRPHKQRRMNQCAIIRLRIGHTKFSNGHLLTKSTPKTCPACNEPASVSHAIESCSELNQLRLQYKIPNQLQNTLNDERHCLQLIKMLKSLELNY</sequence>
<dbReference type="InterPro" id="IPR012337">
    <property type="entry name" value="RNaseH-like_sf"/>
</dbReference>
<organism evidence="2 3">
    <name type="scientific">Cotesia congregata</name>
    <name type="common">Parasitoid wasp</name>
    <name type="synonym">Apanteles congregatus</name>
    <dbReference type="NCBI Taxonomy" id="51543"/>
    <lineage>
        <taxon>Eukaryota</taxon>
        <taxon>Metazoa</taxon>
        <taxon>Ecdysozoa</taxon>
        <taxon>Arthropoda</taxon>
        <taxon>Hexapoda</taxon>
        <taxon>Insecta</taxon>
        <taxon>Pterygota</taxon>
        <taxon>Neoptera</taxon>
        <taxon>Endopterygota</taxon>
        <taxon>Hymenoptera</taxon>
        <taxon>Apocrita</taxon>
        <taxon>Ichneumonoidea</taxon>
        <taxon>Braconidae</taxon>
        <taxon>Microgastrinae</taxon>
        <taxon>Cotesia</taxon>
    </lineage>
</organism>
<dbReference type="SUPFAM" id="SSF53098">
    <property type="entry name" value="Ribonuclease H-like"/>
    <property type="match status" value="1"/>
</dbReference>
<evidence type="ECO:0000313" key="2">
    <source>
        <dbReference type="EMBL" id="CAG5100603.1"/>
    </source>
</evidence>
<proteinExistence type="predicted"/>
<dbReference type="Pfam" id="PF00075">
    <property type="entry name" value="RNase_H"/>
    <property type="match status" value="1"/>
</dbReference>
<keyword evidence="3" id="KW-1185">Reference proteome</keyword>
<gene>
    <name evidence="2" type="ORF">HICCMSTLAB_LOCUS9676</name>
</gene>
<evidence type="ECO:0000313" key="3">
    <source>
        <dbReference type="Proteomes" id="UP000786811"/>
    </source>
</evidence>
<dbReference type="GO" id="GO:0003676">
    <property type="term" value="F:nucleic acid binding"/>
    <property type="evidence" value="ECO:0007669"/>
    <property type="project" value="InterPro"/>
</dbReference>
<feature type="domain" description="RNase H type-1" evidence="1">
    <location>
        <begin position="85"/>
        <end position="211"/>
    </location>
</feature>
<name>A0A8J2HL53_COTCN</name>
<dbReference type="GO" id="GO:0004523">
    <property type="term" value="F:RNA-DNA hybrid ribonuclease activity"/>
    <property type="evidence" value="ECO:0007669"/>
    <property type="project" value="InterPro"/>
</dbReference>
<dbReference type="Proteomes" id="UP000786811">
    <property type="component" value="Unassembled WGS sequence"/>
</dbReference>
<dbReference type="EMBL" id="CAJNRD030001122">
    <property type="protein sequence ID" value="CAG5100603.1"/>
    <property type="molecule type" value="Genomic_DNA"/>
</dbReference>
<dbReference type="OrthoDB" id="7700353at2759"/>
<comment type="caution">
    <text evidence="2">The sequence shown here is derived from an EMBL/GenBank/DDBJ whole genome shotgun (WGS) entry which is preliminary data.</text>
</comment>
<evidence type="ECO:0000259" key="1">
    <source>
        <dbReference type="PROSITE" id="PS50879"/>
    </source>
</evidence>